<accession>A0ABU4RYD6</accession>
<sequence>MFRVISVAVLFIWAGVSSAQDPYQATVNTFKNSAQVQDFFQSAHGYAVFPTIGKGAIGIGGAHGKGRVYESNRHVGNTSMTQLSIGMQLGGQAFSEIIFFATKADLQRFQTGKFEFGAQASAVAITASASAKVGTTGMAAGASGTSDDAGVQRAKYNNGVAVFTHAKGGLMYEAALSGQKFKYESL</sequence>
<evidence type="ECO:0000256" key="1">
    <source>
        <dbReference type="SAM" id="SignalP"/>
    </source>
</evidence>
<evidence type="ECO:0008006" key="4">
    <source>
        <dbReference type="Google" id="ProtNLM"/>
    </source>
</evidence>
<dbReference type="RefSeq" id="WP_302721433.1">
    <property type="nucleotide sequence ID" value="NZ_JAULRU010000319.1"/>
</dbReference>
<feature type="signal peptide" evidence="1">
    <location>
        <begin position="1"/>
        <end position="19"/>
    </location>
</feature>
<reference evidence="2 3" key="1">
    <citation type="submission" date="2023-11" db="EMBL/GenBank/DDBJ databases">
        <title>Gilvimarinus fulvus sp. nov., isolated from the surface of Kelp.</title>
        <authorList>
            <person name="Sun Y.Y."/>
            <person name="Gong Y."/>
            <person name="Du Z.J."/>
        </authorList>
    </citation>
    <scope>NUCLEOTIDE SEQUENCE [LARGE SCALE GENOMIC DNA]</scope>
    <source>
        <strain evidence="2 3">SDUM040013</strain>
    </source>
</reference>
<evidence type="ECO:0000313" key="3">
    <source>
        <dbReference type="Proteomes" id="UP001273505"/>
    </source>
</evidence>
<dbReference type="Proteomes" id="UP001273505">
    <property type="component" value="Unassembled WGS sequence"/>
</dbReference>
<name>A0ABU4RYD6_9GAMM</name>
<gene>
    <name evidence="2" type="ORF">SCD92_07485</name>
</gene>
<protein>
    <recommendedName>
        <fullName evidence="4">Ysc84 actin-binding domain-containing protein</fullName>
    </recommendedName>
</protein>
<keyword evidence="1" id="KW-0732">Signal</keyword>
<proteinExistence type="predicted"/>
<dbReference type="EMBL" id="JAXAFO010000010">
    <property type="protein sequence ID" value="MDX6849197.1"/>
    <property type="molecule type" value="Genomic_DNA"/>
</dbReference>
<feature type="chain" id="PRO_5045057196" description="Ysc84 actin-binding domain-containing protein" evidence="1">
    <location>
        <begin position="20"/>
        <end position="186"/>
    </location>
</feature>
<comment type="caution">
    <text evidence="2">The sequence shown here is derived from an EMBL/GenBank/DDBJ whole genome shotgun (WGS) entry which is preliminary data.</text>
</comment>
<organism evidence="2 3">
    <name type="scientific">Gilvimarinus gilvus</name>
    <dbReference type="NCBI Taxonomy" id="3058038"/>
    <lineage>
        <taxon>Bacteria</taxon>
        <taxon>Pseudomonadati</taxon>
        <taxon>Pseudomonadota</taxon>
        <taxon>Gammaproteobacteria</taxon>
        <taxon>Cellvibrionales</taxon>
        <taxon>Cellvibrionaceae</taxon>
        <taxon>Gilvimarinus</taxon>
    </lineage>
</organism>
<evidence type="ECO:0000313" key="2">
    <source>
        <dbReference type="EMBL" id="MDX6849197.1"/>
    </source>
</evidence>
<keyword evidence="3" id="KW-1185">Reference proteome</keyword>